<dbReference type="SUPFAM" id="SSF158560">
    <property type="entry name" value="BH3980-like"/>
    <property type="match status" value="1"/>
</dbReference>
<dbReference type="Pfam" id="PF22564">
    <property type="entry name" value="HAAS"/>
    <property type="match status" value="1"/>
</dbReference>
<sequence length="255" mass="28875">MNVQPNKLSKRSQDFLDNLRLYLFSSGKKDEEIEDIVSELEDHLIEAQKHGKSTEDIIGQSPKQYMEQISQEMGVDYMGLIKYVPIILLGVFAYILLGDSLRGGVKYSLLQVIGYPLVCLVLLVVYMKTFKYTASMKLPKSSNMLVLFLVGCLPLSLFLGVMFLNRMYDSPMLINLGSKGNITAAIVAVLIFAGISIWSKTWFSIIIPLLLFTPEILIRLTSFNQETKLILSSIIPFVGIAIYYYVSYRKTKDVR</sequence>
<feature type="domain" description="HAAS transmembrane region" evidence="2">
    <location>
        <begin position="94"/>
        <end position="209"/>
    </location>
</feature>
<feature type="transmembrane region" description="Helical" evidence="1">
    <location>
        <begin position="180"/>
        <end position="198"/>
    </location>
</feature>
<reference evidence="3 4" key="1">
    <citation type="submission" date="2016-08" db="EMBL/GenBank/DDBJ databases">
        <title>Complete genome sequence of Fictibacillus arsenicus G25-54, a strain with toxicity to nematodes and a potential arsenic-resistance activity.</title>
        <authorList>
            <person name="Zheng Z."/>
        </authorList>
    </citation>
    <scope>NUCLEOTIDE SEQUENCE [LARGE SCALE GENOMIC DNA]</scope>
    <source>
        <strain evidence="3 4">G25-54</strain>
    </source>
</reference>
<feature type="transmembrane region" description="Helical" evidence="1">
    <location>
        <begin position="146"/>
        <end position="168"/>
    </location>
</feature>
<dbReference type="OrthoDB" id="1750748at2"/>
<dbReference type="PANTHER" id="PTHR41307:SF1">
    <property type="entry name" value="MEMBRANE PROTEIN"/>
    <property type="match status" value="1"/>
</dbReference>
<name>A0A1B1Z9A6_9BACL</name>
<dbReference type="Proteomes" id="UP000077412">
    <property type="component" value="Chromosome"/>
</dbReference>
<dbReference type="Pfam" id="PF08006">
    <property type="entry name" value="HAAS_TM"/>
    <property type="match status" value="1"/>
</dbReference>
<dbReference type="PANTHER" id="PTHR41307">
    <property type="entry name" value="MEMBRANE PROTEIN-RELATED"/>
    <property type="match status" value="1"/>
</dbReference>
<dbReference type="AlphaFoldDB" id="A0A1B1Z9A6"/>
<dbReference type="InterPro" id="IPR012963">
    <property type="entry name" value="HAAS_TM"/>
</dbReference>
<keyword evidence="1" id="KW-0472">Membrane</keyword>
<dbReference type="EMBL" id="CP016761">
    <property type="protein sequence ID" value="ANX14028.1"/>
    <property type="molecule type" value="Genomic_DNA"/>
</dbReference>
<keyword evidence="1" id="KW-1133">Transmembrane helix</keyword>
<dbReference type="KEGG" id="far:ABE41_018605"/>
<feature type="transmembrane region" description="Helical" evidence="1">
    <location>
        <begin position="109"/>
        <end position="126"/>
    </location>
</feature>
<feature type="transmembrane region" description="Helical" evidence="1">
    <location>
        <begin position="229"/>
        <end position="246"/>
    </location>
</feature>
<keyword evidence="1" id="KW-0812">Transmembrane</keyword>
<protein>
    <recommendedName>
        <fullName evidence="2">HAAS transmembrane region domain-containing protein</fullName>
    </recommendedName>
</protein>
<dbReference type="RefSeq" id="WP_066293646.1">
    <property type="nucleotide sequence ID" value="NZ_CP016761.1"/>
</dbReference>
<evidence type="ECO:0000256" key="1">
    <source>
        <dbReference type="SAM" id="Phobius"/>
    </source>
</evidence>
<gene>
    <name evidence="3" type="ORF">ABE41_018605</name>
</gene>
<dbReference type="STRING" id="255247.ABE41_018605"/>
<evidence type="ECO:0000259" key="2">
    <source>
        <dbReference type="Pfam" id="PF08006"/>
    </source>
</evidence>
<proteinExistence type="predicted"/>
<keyword evidence="4" id="KW-1185">Reference proteome</keyword>
<feature type="transmembrane region" description="Helical" evidence="1">
    <location>
        <begin position="205"/>
        <end position="223"/>
    </location>
</feature>
<organism evidence="3 4">
    <name type="scientific">Fictibacillus arsenicus</name>
    <dbReference type="NCBI Taxonomy" id="255247"/>
    <lineage>
        <taxon>Bacteria</taxon>
        <taxon>Bacillati</taxon>
        <taxon>Bacillota</taxon>
        <taxon>Bacilli</taxon>
        <taxon>Bacillales</taxon>
        <taxon>Fictibacillaceae</taxon>
        <taxon>Fictibacillus</taxon>
    </lineage>
</organism>
<evidence type="ECO:0000313" key="3">
    <source>
        <dbReference type="EMBL" id="ANX14028.1"/>
    </source>
</evidence>
<accession>A0A1B1Z9A6</accession>
<feature type="transmembrane region" description="Helical" evidence="1">
    <location>
        <begin position="80"/>
        <end position="97"/>
    </location>
</feature>
<evidence type="ECO:0000313" key="4">
    <source>
        <dbReference type="Proteomes" id="UP000077412"/>
    </source>
</evidence>
<dbReference type="Gene3D" id="1.10.1900.10">
    <property type="entry name" value="c-terminal domain of poly(a) binding protein"/>
    <property type="match status" value="1"/>
</dbReference>